<protein>
    <submittedName>
        <fullName evidence="1">Uncharacterized protein</fullName>
    </submittedName>
</protein>
<organism evidence="1 2">
    <name type="scientific">Dufourea novaeangliae</name>
    <name type="common">Sweat bee</name>
    <dbReference type="NCBI Taxonomy" id="178035"/>
    <lineage>
        <taxon>Eukaryota</taxon>
        <taxon>Metazoa</taxon>
        <taxon>Ecdysozoa</taxon>
        <taxon>Arthropoda</taxon>
        <taxon>Hexapoda</taxon>
        <taxon>Insecta</taxon>
        <taxon>Pterygota</taxon>
        <taxon>Neoptera</taxon>
        <taxon>Endopterygota</taxon>
        <taxon>Hymenoptera</taxon>
        <taxon>Apocrita</taxon>
        <taxon>Aculeata</taxon>
        <taxon>Apoidea</taxon>
        <taxon>Anthophila</taxon>
        <taxon>Halictidae</taxon>
        <taxon>Rophitinae</taxon>
        <taxon>Dufourea</taxon>
    </lineage>
</organism>
<dbReference type="Proteomes" id="UP000076502">
    <property type="component" value="Unassembled WGS sequence"/>
</dbReference>
<reference evidence="1 2" key="1">
    <citation type="submission" date="2015-07" db="EMBL/GenBank/DDBJ databases">
        <title>The genome of Dufourea novaeangliae.</title>
        <authorList>
            <person name="Pan H."/>
            <person name="Kapheim K."/>
        </authorList>
    </citation>
    <scope>NUCLEOTIDE SEQUENCE [LARGE SCALE GENOMIC DNA]</scope>
    <source>
        <strain evidence="1">0120121106</strain>
        <tissue evidence="1">Whole body</tissue>
    </source>
</reference>
<evidence type="ECO:0000313" key="1">
    <source>
        <dbReference type="EMBL" id="KZC10895.1"/>
    </source>
</evidence>
<accession>A0A154PGA5</accession>
<name>A0A154PGA5_DUFNO</name>
<keyword evidence="2" id="KW-1185">Reference proteome</keyword>
<sequence length="394" mass="43409">MAIVTTETRSGRIINILLTSGICRFQRVQSVAAFDERSLQLHQIRVTGCHSQRLSGSKPVRARRPKFSSIILITGSRVCADDNRRPTFSFSATSFSSRSRSFNFDSSLLSVFVSVDEDTSGCFSETSFSRTSSGSFGFPPEIGLLLTSSSAFLSNDSSRLSDTCSCRSVSKSGLPASSGMASDRCGTTSWTDVDGRFLVAISITSWSPSVVFKTSEACESPRALENVGYLLPWLLQTRHHLQQRILQDLCQRADFWQGFKLRHTLRVTAQLVLQCLSVGHRDTYIPIHYTLQPGVGFVQELFVGVNIVATLLFVGDPLKQSLPRPLFPFLAADAFPLAGRRALSAETLQAALAAPRVTEILQSSGVLLDLEKQPISRSRTRHRRTMRIHGQKGV</sequence>
<evidence type="ECO:0000313" key="2">
    <source>
        <dbReference type="Proteomes" id="UP000076502"/>
    </source>
</evidence>
<gene>
    <name evidence="1" type="ORF">WN55_01594</name>
</gene>
<dbReference type="EMBL" id="KQ434899">
    <property type="protein sequence ID" value="KZC10895.1"/>
    <property type="molecule type" value="Genomic_DNA"/>
</dbReference>
<dbReference type="AlphaFoldDB" id="A0A154PGA5"/>
<proteinExistence type="predicted"/>